<dbReference type="EMBL" id="CAJJDN010000110">
    <property type="protein sequence ID" value="CAD8116178.1"/>
    <property type="molecule type" value="Genomic_DNA"/>
</dbReference>
<reference evidence="2" key="1">
    <citation type="submission" date="2021-01" db="EMBL/GenBank/DDBJ databases">
        <authorList>
            <consortium name="Genoscope - CEA"/>
            <person name="William W."/>
        </authorList>
    </citation>
    <scope>NUCLEOTIDE SEQUENCE</scope>
</reference>
<evidence type="ECO:0000313" key="2">
    <source>
        <dbReference type="EMBL" id="CAD8116178.1"/>
    </source>
</evidence>
<dbReference type="InterPro" id="IPR001680">
    <property type="entry name" value="WD40_rpt"/>
</dbReference>
<organism evidence="2 3">
    <name type="scientific">Paramecium sonneborni</name>
    <dbReference type="NCBI Taxonomy" id="65129"/>
    <lineage>
        <taxon>Eukaryota</taxon>
        <taxon>Sar</taxon>
        <taxon>Alveolata</taxon>
        <taxon>Ciliophora</taxon>
        <taxon>Intramacronucleata</taxon>
        <taxon>Oligohymenophorea</taxon>
        <taxon>Peniculida</taxon>
        <taxon>Parameciidae</taxon>
        <taxon>Paramecium</taxon>
    </lineage>
</organism>
<feature type="repeat" description="WD" evidence="1">
    <location>
        <begin position="581"/>
        <end position="612"/>
    </location>
</feature>
<name>A0A8S1QJF8_9CILI</name>
<protein>
    <recommendedName>
        <fullName evidence="4">WD40-repeat-containing domain</fullName>
    </recommendedName>
</protein>
<dbReference type="PROSITE" id="PS50082">
    <property type="entry name" value="WD_REPEATS_2"/>
    <property type="match status" value="3"/>
</dbReference>
<keyword evidence="3" id="KW-1185">Reference proteome</keyword>
<dbReference type="Proteomes" id="UP000692954">
    <property type="component" value="Unassembled WGS sequence"/>
</dbReference>
<dbReference type="PANTHER" id="PTHR19920">
    <property type="entry name" value="WD40 PROTEIN CIAO1"/>
    <property type="match status" value="1"/>
</dbReference>
<keyword evidence="1" id="KW-0853">WD repeat</keyword>
<dbReference type="GO" id="GO:0097361">
    <property type="term" value="C:cytosolic [4Fe-4S] assembly targeting complex"/>
    <property type="evidence" value="ECO:0007669"/>
    <property type="project" value="TreeGrafter"/>
</dbReference>
<dbReference type="GO" id="GO:0016226">
    <property type="term" value="P:iron-sulfur cluster assembly"/>
    <property type="evidence" value="ECO:0007669"/>
    <property type="project" value="TreeGrafter"/>
</dbReference>
<sequence>MSSNIFQNICQIHNSKVIAIKLSPSKQLDDNLMCVYCFTENAQQSLAPINEIQKLYETKLAFIKQIHTKKHQLINSSLNIIIDTLSQLKNDLNISIDKGIRLIQNQLYLENQNQKEQQISPEDNEKTLNDYIQFIINSEFSYGQQQQNEDEFAWIQSFSQELKRFNKIQEIQYCLQISEDLKKQYLIKDKNIKPQNLINQQLQTITCNERTPKLNLNCQIHGKEIIMFDINQTTDKDKRLCCVECMPFQYISLNKAQEKWKQFENRKSNYFQQQILDKEQYYESVKEQIIKIEYQIIEQIKNLRISFEDNLFLMKSKIGSILNQMNQDFQNLTQQELQERAQILSKSDEIQDILFFSEYQDIQDFILQQLKEQLQQLQFYEQNLYDNLRSTLCNSQEISKATSQSDQNNLQYFIIENREKSNSNQMEQFTQRSQESQELNNNTQYALQMINENRQTRSASAQVKSKVQENDYQVIEENQIKIEQEEQIYEIIEKVPQDQSCNAISFNHDNQIMISGCQNDITVWEFNNGKMVQKQKLAGHTNLVISLYFSLNKNEFISGSTDKSIRYWQFLENEWKCNQILLGHKRQIDCLLFDNKGNQILSCSCDKSIRIWRKNQQFKWIQVQVLTNHQAYVRCISFCKSQDMFVSCGEDKIIIVWEIDQFKEWKLKQIIRNSDYGYRICFVDDQYLIWQPRNINQAIIYQWNSNLNQFDQSYQNIQLLQSSNGYQNFFPSIYNEEKQLIINKHGRYVYVLKKLINNTFLISQVIEVGHYCNYGSLSKNGEYLVIWDEDSRNFVIRKYKI</sequence>
<dbReference type="PROSITE" id="PS50294">
    <property type="entry name" value="WD_REPEATS_REGION"/>
    <property type="match status" value="3"/>
</dbReference>
<comment type="caution">
    <text evidence="2">The sequence shown here is derived from an EMBL/GenBank/DDBJ whole genome shotgun (WGS) entry which is preliminary data.</text>
</comment>
<accession>A0A8S1QJF8</accession>
<dbReference type="AlphaFoldDB" id="A0A8S1QJF8"/>
<dbReference type="OrthoDB" id="71437at2759"/>
<dbReference type="Pfam" id="PF00400">
    <property type="entry name" value="WD40"/>
    <property type="match status" value="3"/>
</dbReference>
<proteinExistence type="predicted"/>
<gene>
    <name evidence="2" type="ORF">PSON_ATCC_30995.1.T1100086</name>
</gene>
<evidence type="ECO:0008006" key="4">
    <source>
        <dbReference type="Google" id="ProtNLM"/>
    </source>
</evidence>
<dbReference type="SMART" id="SM00320">
    <property type="entry name" value="WD40"/>
    <property type="match status" value="4"/>
</dbReference>
<evidence type="ECO:0000256" key="1">
    <source>
        <dbReference type="PROSITE-ProRule" id="PRU00221"/>
    </source>
</evidence>
<feature type="repeat" description="WD" evidence="1">
    <location>
        <begin position="626"/>
        <end position="660"/>
    </location>
</feature>
<feature type="repeat" description="WD" evidence="1">
    <location>
        <begin position="537"/>
        <end position="569"/>
    </location>
</feature>
<dbReference type="PANTHER" id="PTHR19920:SF0">
    <property type="entry name" value="CYTOSOLIC IRON-SULFUR PROTEIN ASSEMBLY PROTEIN CIAO1-RELATED"/>
    <property type="match status" value="1"/>
</dbReference>
<evidence type="ECO:0000313" key="3">
    <source>
        <dbReference type="Proteomes" id="UP000692954"/>
    </source>
</evidence>